<dbReference type="InterPro" id="IPR003593">
    <property type="entry name" value="AAA+_ATPase"/>
</dbReference>
<proteinExistence type="predicted"/>
<evidence type="ECO:0000256" key="2">
    <source>
        <dbReference type="ARBA" id="ARBA00022475"/>
    </source>
</evidence>
<evidence type="ECO:0000259" key="7">
    <source>
        <dbReference type="PROSITE" id="PS50893"/>
    </source>
</evidence>
<gene>
    <name evidence="8" type="ORF">VVD49_02310</name>
</gene>
<evidence type="ECO:0000256" key="4">
    <source>
        <dbReference type="ARBA" id="ARBA00022840"/>
    </source>
</evidence>
<dbReference type="SUPFAM" id="SSF52540">
    <property type="entry name" value="P-loop containing nucleoside triphosphate hydrolases"/>
    <property type="match status" value="1"/>
</dbReference>
<dbReference type="InterPro" id="IPR003439">
    <property type="entry name" value="ABC_transporter-like_ATP-bd"/>
</dbReference>
<feature type="domain" description="ABC transporter" evidence="7">
    <location>
        <begin position="6"/>
        <end position="243"/>
    </location>
</feature>
<evidence type="ECO:0000256" key="1">
    <source>
        <dbReference type="ARBA" id="ARBA00022448"/>
    </source>
</evidence>
<evidence type="ECO:0000313" key="9">
    <source>
        <dbReference type="Proteomes" id="UP001331561"/>
    </source>
</evidence>
<accession>A0ABU6JYW1</accession>
<dbReference type="PROSITE" id="PS50893">
    <property type="entry name" value="ABC_TRANSPORTER_2"/>
    <property type="match status" value="1"/>
</dbReference>
<evidence type="ECO:0000256" key="3">
    <source>
        <dbReference type="ARBA" id="ARBA00022741"/>
    </source>
</evidence>
<keyword evidence="9" id="KW-1185">Reference proteome</keyword>
<evidence type="ECO:0000256" key="6">
    <source>
        <dbReference type="ARBA" id="ARBA00037066"/>
    </source>
</evidence>
<keyword evidence="2" id="KW-1003">Cell membrane</keyword>
<name>A0ABU6JYW1_9RHOO</name>
<protein>
    <submittedName>
        <fullName evidence="8">ABC transporter ATP-binding protein</fullName>
    </submittedName>
</protein>
<dbReference type="GO" id="GO:0005524">
    <property type="term" value="F:ATP binding"/>
    <property type="evidence" value="ECO:0007669"/>
    <property type="project" value="UniProtKB-KW"/>
</dbReference>
<keyword evidence="2" id="KW-0472">Membrane</keyword>
<dbReference type="RefSeq" id="WP_327597510.1">
    <property type="nucleotide sequence ID" value="NZ_JAYXHS010000001.1"/>
</dbReference>
<dbReference type="SMART" id="SM00382">
    <property type="entry name" value="AAA"/>
    <property type="match status" value="1"/>
</dbReference>
<comment type="caution">
    <text evidence="8">The sequence shown here is derived from an EMBL/GenBank/DDBJ whole genome shotgun (WGS) entry which is preliminary data.</text>
</comment>
<evidence type="ECO:0000313" key="8">
    <source>
        <dbReference type="EMBL" id="MEC5384535.1"/>
    </source>
</evidence>
<evidence type="ECO:0000256" key="5">
    <source>
        <dbReference type="ARBA" id="ARBA00022967"/>
    </source>
</evidence>
<dbReference type="Pfam" id="PF00005">
    <property type="entry name" value="ABC_tran"/>
    <property type="match status" value="1"/>
</dbReference>
<organism evidence="8 9">
    <name type="scientific">Uliginosibacterium silvisoli</name>
    <dbReference type="NCBI Taxonomy" id="3114758"/>
    <lineage>
        <taxon>Bacteria</taxon>
        <taxon>Pseudomonadati</taxon>
        <taxon>Pseudomonadota</taxon>
        <taxon>Betaproteobacteria</taxon>
        <taxon>Rhodocyclales</taxon>
        <taxon>Zoogloeaceae</taxon>
        <taxon>Uliginosibacterium</taxon>
    </lineage>
</organism>
<reference evidence="8 9" key="1">
    <citation type="submission" date="2024-01" db="EMBL/GenBank/DDBJ databases">
        <title>Uliginosibacterium soil sp. nov.</title>
        <authorList>
            <person name="Lv Y."/>
        </authorList>
    </citation>
    <scope>NUCLEOTIDE SEQUENCE [LARGE SCALE GENOMIC DNA]</scope>
    <source>
        <strain evidence="8 9">H3</strain>
    </source>
</reference>
<dbReference type="PANTHER" id="PTHR42794">
    <property type="entry name" value="HEMIN IMPORT ATP-BINDING PROTEIN HMUV"/>
    <property type="match status" value="1"/>
</dbReference>
<dbReference type="InterPro" id="IPR027417">
    <property type="entry name" value="P-loop_NTPase"/>
</dbReference>
<dbReference type="PANTHER" id="PTHR42794:SF1">
    <property type="entry name" value="HEMIN IMPORT ATP-BINDING PROTEIN HMUV"/>
    <property type="match status" value="1"/>
</dbReference>
<comment type="function">
    <text evidence="6">Part of the ABC transporter complex HmuTUV involved in hemin import. Responsible for energy coupling to the transport system.</text>
</comment>
<keyword evidence="5" id="KW-1278">Translocase</keyword>
<dbReference type="Gene3D" id="3.40.50.300">
    <property type="entry name" value="P-loop containing nucleotide triphosphate hydrolases"/>
    <property type="match status" value="1"/>
</dbReference>
<dbReference type="EMBL" id="JAYXHS010000001">
    <property type="protein sequence ID" value="MEC5384535.1"/>
    <property type="molecule type" value="Genomic_DNA"/>
</dbReference>
<keyword evidence="3" id="KW-0547">Nucleotide-binding</keyword>
<keyword evidence="4 8" id="KW-0067">ATP-binding</keyword>
<dbReference type="Proteomes" id="UP001331561">
    <property type="component" value="Unassembled WGS sequence"/>
</dbReference>
<sequence>MNALPVQLQNLSLRAGASPDGRVLCRDLDLTIAAGERWVLLGPNGAGKSTLLMSIAGLVQPATGSIRLGGSVLSEWRSEALAKTRAWCPQFWLDPFPVSAWETVACSVLATQPELAADKVEQIARTWLGKLDVAHLADTDVRTLSGGERQRVALATACAQAAPLLLLDEPTSHLDWSHQAVLQRLLKTWSQDGGTVLAAVHDLNLAWTLATHALLLDGRGGAKWGRREEVLTVDALTAAYGVPVSIIEEGVARWFRIDLGDGV</sequence>
<keyword evidence="1" id="KW-0813">Transport</keyword>